<evidence type="ECO:0000313" key="2">
    <source>
        <dbReference type="Proteomes" id="UP001056120"/>
    </source>
</evidence>
<protein>
    <submittedName>
        <fullName evidence="1">Uncharacterized protein</fullName>
    </submittedName>
</protein>
<reference evidence="1 2" key="2">
    <citation type="journal article" date="2022" name="Mol. Ecol. Resour.">
        <title>The genomes of chicory, endive, great burdock and yacon provide insights into Asteraceae paleo-polyploidization history and plant inulin production.</title>
        <authorList>
            <person name="Fan W."/>
            <person name="Wang S."/>
            <person name="Wang H."/>
            <person name="Wang A."/>
            <person name="Jiang F."/>
            <person name="Liu H."/>
            <person name="Zhao H."/>
            <person name="Xu D."/>
            <person name="Zhang Y."/>
        </authorList>
    </citation>
    <scope>NUCLEOTIDE SEQUENCE [LARGE SCALE GENOMIC DNA]</scope>
    <source>
        <strain evidence="2">cv. Yunnan</strain>
        <tissue evidence="1">Leaves</tissue>
    </source>
</reference>
<dbReference type="EMBL" id="CM042018">
    <property type="protein sequence ID" value="KAI3829815.1"/>
    <property type="molecule type" value="Genomic_DNA"/>
</dbReference>
<keyword evidence="2" id="KW-1185">Reference proteome</keyword>
<accession>A0ACB9KC17</accession>
<evidence type="ECO:0000313" key="1">
    <source>
        <dbReference type="EMBL" id="KAI3829815.1"/>
    </source>
</evidence>
<proteinExistence type="predicted"/>
<gene>
    <name evidence="1" type="ORF">L1987_03943</name>
</gene>
<name>A0ACB9KC17_9ASTR</name>
<dbReference type="Proteomes" id="UP001056120">
    <property type="component" value="Linkage Group LG01"/>
</dbReference>
<sequence>MFKGCTRPLSDCIFLMASRKRKISNDADINALHKEWDEISCPICMDHPHNSVLILCSSHANGCRSFICDTSYRHSNCFDRFKKLVSETTDSTTNPPSLIPADDNPIEENGIHEPIEYVELAAGSENSDSNNNNDNDNNTSSSKSSSCLKCPLCRGKVAGWEVVEEVRHYLNLKSRSCSQELCSFSGNYRELRRHARRAHPTARPSDVDPTRERAWRRLEHQREYGDIVSAIRSAMPGAVVFGDYAIENGDNMIPGENRDVIGEGGNNNGHWWTAFFLFQMIGSMEQPPADRRGIGRARIPTRHRRRRLLWGETLLGLQDDDDDDDDDSDDDQTKINHEKSDKSKLMHQVFHFGSRGGEIIIELNFKSLFFAQMSFGLKKEKVSLEYFLSGWFLWFLVMFGGYWEHLNYSLCPGLHHLFEAT</sequence>
<organism evidence="1 2">
    <name type="scientific">Smallanthus sonchifolius</name>
    <dbReference type="NCBI Taxonomy" id="185202"/>
    <lineage>
        <taxon>Eukaryota</taxon>
        <taxon>Viridiplantae</taxon>
        <taxon>Streptophyta</taxon>
        <taxon>Embryophyta</taxon>
        <taxon>Tracheophyta</taxon>
        <taxon>Spermatophyta</taxon>
        <taxon>Magnoliopsida</taxon>
        <taxon>eudicotyledons</taxon>
        <taxon>Gunneridae</taxon>
        <taxon>Pentapetalae</taxon>
        <taxon>asterids</taxon>
        <taxon>campanulids</taxon>
        <taxon>Asterales</taxon>
        <taxon>Asteraceae</taxon>
        <taxon>Asteroideae</taxon>
        <taxon>Heliantheae alliance</taxon>
        <taxon>Millerieae</taxon>
        <taxon>Smallanthus</taxon>
    </lineage>
</organism>
<comment type="caution">
    <text evidence="1">The sequence shown here is derived from an EMBL/GenBank/DDBJ whole genome shotgun (WGS) entry which is preliminary data.</text>
</comment>
<reference evidence="2" key="1">
    <citation type="journal article" date="2022" name="Mol. Ecol. Resour.">
        <title>The genomes of chicory, endive, great burdock and yacon provide insights into Asteraceae palaeo-polyploidization history and plant inulin production.</title>
        <authorList>
            <person name="Fan W."/>
            <person name="Wang S."/>
            <person name="Wang H."/>
            <person name="Wang A."/>
            <person name="Jiang F."/>
            <person name="Liu H."/>
            <person name="Zhao H."/>
            <person name="Xu D."/>
            <person name="Zhang Y."/>
        </authorList>
    </citation>
    <scope>NUCLEOTIDE SEQUENCE [LARGE SCALE GENOMIC DNA]</scope>
    <source>
        <strain evidence="2">cv. Yunnan</strain>
    </source>
</reference>